<feature type="transmembrane region" description="Helical" evidence="6">
    <location>
        <begin position="39"/>
        <end position="59"/>
    </location>
</feature>
<evidence type="ECO:0000313" key="7">
    <source>
        <dbReference type="EMBL" id="SFR40258.1"/>
    </source>
</evidence>
<dbReference type="InterPro" id="IPR002797">
    <property type="entry name" value="Polysacc_synth"/>
</dbReference>
<evidence type="ECO:0000313" key="8">
    <source>
        <dbReference type="Proteomes" id="UP000199290"/>
    </source>
</evidence>
<feature type="transmembrane region" description="Helical" evidence="6">
    <location>
        <begin position="80"/>
        <end position="102"/>
    </location>
</feature>
<feature type="transmembrane region" description="Helical" evidence="6">
    <location>
        <begin position="122"/>
        <end position="142"/>
    </location>
</feature>
<feature type="transmembrane region" description="Helical" evidence="6">
    <location>
        <begin position="302"/>
        <end position="323"/>
    </location>
</feature>
<feature type="transmembrane region" description="Helical" evidence="6">
    <location>
        <begin position="180"/>
        <end position="201"/>
    </location>
</feature>
<evidence type="ECO:0000256" key="6">
    <source>
        <dbReference type="SAM" id="Phobius"/>
    </source>
</evidence>
<feature type="transmembrane region" description="Helical" evidence="6">
    <location>
        <begin position="440"/>
        <end position="457"/>
    </location>
</feature>
<dbReference type="PANTHER" id="PTHR30250">
    <property type="entry name" value="PST FAMILY PREDICTED COLANIC ACID TRANSPORTER"/>
    <property type="match status" value="1"/>
</dbReference>
<sequence length="503" mass="55390">MFRRLVVNTGSNVLVMIVKMALTFIMTPIFIHFLGNYDYGLWEMVAAVLGYMGMLDLGIKPAISRFASKYKAEEDQHSLLTVYASTLVFMAGIGLLIALMLGGWGLLFSNVMTPEGEEPLKYTIFLLILAGQMLIVFPGYVTESYLEGFQRYNIKNNITIVNSVIGATVFVIFATPANALLLLALVNAVGLVLKFLIYGVLLRRPSFGGIVFRLAYFNATKLRELMTFGFKSFIQGVATRVENATDTLVIGAFLGPATVPFYSIPQNLVRYIQTLGWTLSHAFMPLFSDLAARSENDKIQGIYLVASKIVVGLVMAMGIGAAIVGTPFLALWIGTEYTEQSDIILLLLVSFTVLPLINPFSSRYLTAIGKHGIFARLMPISAVVNLGLSLLLVQHYGVVGVAVASLLPSLVLQPVLLVYSCRQLEVSVATYLRESLLPNVLPLLLMGAVTAWMRWSVGIDSYLLLVITVLLAIVVFCLSFWCLSFNPQERSFVLERSPLRRST</sequence>
<comment type="subcellular location">
    <subcellularLocation>
        <location evidence="1">Cell membrane</location>
        <topology evidence="1">Multi-pass membrane protein</topology>
    </subcellularLocation>
</comment>
<dbReference type="Pfam" id="PF01943">
    <property type="entry name" value="Polysacc_synt"/>
    <property type="match status" value="1"/>
</dbReference>
<feature type="transmembrane region" description="Helical" evidence="6">
    <location>
        <begin position="463"/>
        <end position="483"/>
    </location>
</feature>
<accession>A0A1I6GDP9</accession>
<dbReference type="STRING" id="375760.SAMN04488073_0527"/>
<dbReference type="OrthoDB" id="4761876at2"/>
<evidence type="ECO:0000256" key="3">
    <source>
        <dbReference type="ARBA" id="ARBA00022692"/>
    </source>
</evidence>
<reference evidence="8" key="1">
    <citation type="submission" date="2016-10" db="EMBL/GenBank/DDBJ databases">
        <authorList>
            <person name="Varghese N."/>
            <person name="Submissions S."/>
        </authorList>
    </citation>
    <scope>NUCLEOTIDE SEQUENCE [LARGE SCALE GENOMIC DNA]</scope>
    <source>
        <strain evidence="8">CGMCC 1.6294</strain>
    </source>
</reference>
<feature type="transmembrane region" description="Helical" evidence="6">
    <location>
        <begin position="398"/>
        <end position="419"/>
    </location>
</feature>
<dbReference type="RefSeq" id="WP_091985681.1">
    <property type="nucleotide sequence ID" value="NZ_FOYV01000001.1"/>
</dbReference>
<feature type="transmembrane region" description="Helical" evidence="6">
    <location>
        <begin position="154"/>
        <end position="174"/>
    </location>
</feature>
<keyword evidence="4 6" id="KW-1133">Transmembrane helix</keyword>
<dbReference type="EMBL" id="FOYV01000001">
    <property type="protein sequence ID" value="SFR40258.1"/>
    <property type="molecule type" value="Genomic_DNA"/>
</dbReference>
<gene>
    <name evidence="7" type="ORF">SAMN04488073_0527</name>
</gene>
<feature type="transmembrane region" description="Helical" evidence="6">
    <location>
        <begin position="12"/>
        <end position="33"/>
    </location>
</feature>
<keyword evidence="5 6" id="KW-0472">Membrane</keyword>
<feature type="transmembrane region" description="Helical" evidence="6">
    <location>
        <begin position="343"/>
        <end position="361"/>
    </location>
</feature>
<evidence type="ECO:0000256" key="2">
    <source>
        <dbReference type="ARBA" id="ARBA00022475"/>
    </source>
</evidence>
<dbReference type="InterPro" id="IPR050833">
    <property type="entry name" value="Poly_Biosynth_Transport"/>
</dbReference>
<dbReference type="AlphaFoldDB" id="A0A1I6GDP9"/>
<keyword evidence="8" id="KW-1185">Reference proteome</keyword>
<keyword evidence="2" id="KW-1003">Cell membrane</keyword>
<proteinExistence type="predicted"/>
<evidence type="ECO:0000256" key="5">
    <source>
        <dbReference type="ARBA" id="ARBA00023136"/>
    </source>
</evidence>
<dbReference type="Proteomes" id="UP000199290">
    <property type="component" value="Unassembled WGS sequence"/>
</dbReference>
<protein>
    <submittedName>
        <fullName evidence="7">Membrane protein involved in the export of O-antigen and teichoic acid</fullName>
    </submittedName>
</protein>
<feature type="transmembrane region" description="Helical" evidence="6">
    <location>
        <begin position="373"/>
        <end position="392"/>
    </location>
</feature>
<dbReference type="GO" id="GO:0005886">
    <property type="term" value="C:plasma membrane"/>
    <property type="evidence" value="ECO:0007669"/>
    <property type="project" value="UniProtKB-SubCell"/>
</dbReference>
<organism evidence="7 8">
    <name type="scientific">Marinobacter gudaonensis</name>
    <dbReference type="NCBI Taxonomy" id="375760"/>
    <lineage>
        <taxon>Bacteria</taxon>
        <taxon>Pseudomonadati</taxon>
        <taxon>Pseudomonadota</taxon>
        <taxon>Gammaproteobacteria</taxon>
        <taxon>Pseudomonadales</taxon>
        <taxon>Marinobacteraceae</taxon>
        <taxon>Marinobacter</taxon>
    </lineage>
</organism>
<evidence type="ECO:0000256" key="1">
    <source>
        <dbReference type="ARBA" id="ARBA00004651"/>
    </source>
</evidence>
<evidence type="ECO:0000256" key="4">
    <source>
        <dbReference type="ARBA" id="ARBA00022989"/>
    </source>
</evidence>
<name>A0A1I6GDP9_9GAMM</name>
<dbReference type="PANTHER" id="PTHR30250:SF26">
    <property type="entry name" value="PSMA PROTEIN"/>
    <property type="match status" value="1"/>
</dbReference>
<keyword evidence="3 6" id="KW-0812">Transmembrane</keyword>